<dbReference type="InterPro" id="IPR036653">
    <property type="entry name" value="CinA-like_C"/>
</dbReference>
<protein>
    <submittedName>
        <fullName evidence="2">CinA domain protein</fullName>
    </submittedName>
</protein>
<gene>
    <name evidence="2" type="ordered locus">Dtpsy_0343</name>
</gene>
<proteinExistence type="predicted"/>
<evidence type="ECO:0000259" key="1">
    <source>
        <dbReference type="Pfam" id="PF02464"/>
    </source>
</evidence>
<name>A0A9J9UA22_ACIET</name>
<organism evidence="2 3">
    <name type="scientific">Acidovorax ebreus (strain TPSY)</name>
    <name type="common">Diaphorobacter sp. (strain TPSY)</name>
    <dbReference type="NCBI Taxonomy" id="535289"/>
    <lineage>
        <taxon>Bacteria</taxon>
        <taxon>Pseudomonadati</taxon>
        <taxon>Pseudomonadota</taxon>
        <taxon>Betaproteobacteria</taxon>
        <taxon>Burkholderiales</taxon>
        <taxon>Comamonadaceae</taxon>
        <taxon>Diaphorobacter</taxon>
    </lineage>
</organism>
<dbReference type="Pfam" id="PF02464">
    <property type="entry name" value="CinA"/>
    <property type="match status" value="1"/>
</dbReference>
<dbReference type="Gene3D" id="3.90.950.20">
    <property type="entry name" value="CinA-like"/>
    <property type="match status" value="1"/>
</dbReference>
<feature type="domain" description="CinA C-terminal" evidence="1">
    <location>
        <begin position="23"/>
        <end position="132"/>
    </location>
</feature>
<evidence type="ECO:0000313" key="3">
    <source>
        <dbReference type="Proteomes" id="UP000000450"/>
    </source>
</evidence>
<reference evidence="2 3" key="1">
    <citation type="journal article" date="2010" name="J. Bacteriol.">
        <title>Completed genome sequence of the anaerobic iron-oxidizing bacterium Acidovorax ebreus strain TPSY.</title>
        <authorList>
            <person name="Byrne-Bailey K.G."/>
            <person name="Weber K.A."/>
            <person name="Chair A.H."/>
            <person name="Bose S."/>
            <person name="Knox T."/>
            <person name="Spanbauer T.L."/>
            <person name="Chertkov O."/>
            <person name="Coates J.D."/>
        </authorList>
    </citation>
    <scope>NUCLEOTIDE SEQUENCE [LARGE SCALE GENOMIC DNA]</scope>
    <source>
        <strain evidence="2 3">TPSY</strain>
    </source>
</reference>
<dbReference type="Proteomes" id="UP000000450">
    <property type="component" value="Chromosome"/>
</dbReference>
<dbReference type="NCBIfam" id="TIGR00199">
    <property type="entry name" value="PncC_domain"/>
    <property type="match status" value="1"/>
</dbReference>
<keyword evidence="3" id="KW-1185">Reference proteome</keyword>
<evidence type="ECO:0000313" key="2">
    <source>
        <dbReference type="EMBL" id="ACM31827.1"/>
    </source>
</evidence>
<sequence>MELSKIELPALDGQALEADLIHISTALLARGWMLATAESCTGGLIAAACTDLSGSSQWFERGFVSYSNAAKTALLGVPADLITAHGAVSEPVARAMAEGAVRHSAAQVSVAVTGVAGPHGRQPGQAGGHGVVRLVRGGRHPFGAAALCRRPRRRARRHGAPRAGTAGAVAGPGARPFALLTVPLGLAAP</sequence>
<dbReference type="InterPro" id="IPR008136">
    <property type="entry name" value="CinA_C"/>
</dbReference>
<dbReference type="AlphaFoldDB" id="A0A9J9UA22"/>
<accession>A0A9J9UA22</accession>
<dbReference type="EMBL" id="CP001392">
    <property type="protein sequence ID" value="ACM31827.1"/>
    <property type="molecule type" value="Genomic_DNA"/>
</dbReference>
<dbReference type="SUPFAM" id="SSF142433">
    <property type="entry name" value="CinA-like"/>
    <property type="match status" value="1"/>
</dbReference>
<dbReference type="KEGG" id="dia:Dtpsy_0343"/>